<sequence length="149" mass="15302">MLSPSVRFLDAISTSWTSRPSASGKAGSSLALASFSVGPSASRAPLSSLASFLELDFLCLFVLGVSLSGVSVALDFPPNLVDRLGVSPVPQLNSEAGGPPGCDFRYLSNCLLFLISSPSGETNTISFLLGVLLFPGVNLFFQPGGAGNS</sequence>
<dbReference type="EMBL" id="GEDG01027752">
    <property type="protein sequence ID" value="JAP13625.1"/>
    <property type="molecule type" value="Transcribed_RNA"/>
</dbReference>
<proteinExistence type="predicted"/>
<protein>
    <submittedName>
        <fullName evidence="1">Putative ovule protein</fullName>
    </submittedName>
</protein>
<reference evidence="1" key="1">
    <citation type="submission" date="2015-12" db="EMBL/GenBank/DDBJ databases">
        <title>Gene expression during late stages of embryo sac development: a critical building block for successful pollen-pistil interactions.</title>
        <authorList>
            <person name="Liu Y."/>
            <person name="Joly V."/>
            <person name="Sabar M."/>
            <person name="Matton D.P."/>
        </authorList>
    </citation>
    <scope>NUCLEOTIDE SEQUENCE</scope>
</reference>
<evidence type="ECO:0000313" key="1">
    <source>
        <dbReference type="EMBL" id="JAP13625.1"/>
    </source>
</evidence>
<name>A0A0V0H0W9_SOLCH</name>
<feature type="non-terminal residue" evidence="1">
    <location>
        <position position="149"/>
    </location>
</feature>
<dbReference type="AlphaFoldDB" id="A0A0V0H0W9"/>
<accession>A0A0V0H0W9</accession>
<organism evidence="1">
    <name type="scientific">Solanum chacoense</name>
    <name type="common">Chaco potato</name>
    <dbReference type="NCBI Taxonomy" id="4108"/>
    <lineage>
        <taxon>Eukaryota</taxon>
        <taxon>Viridiplantae</taxon>
        <taxon>Streptophyta</taxon>
        <taxon>Embryophyta</taxon>
        <taxon>Tracheophyta</taxon>
        <taxon>Spermatophyta</taxon>
        <taxon>Magnoliopsida</taxon>
        <taxon>eudicotyledons</taxon>
        <taxon>Gunneridae</taxon>
        <taxon>Pentapetalae</taxon>
        <taxon>asterids</taxon>
        <taxon>lamiids</taxon>
        <taxon>Solanales</taxon>
        <taxon>Solanaceae</taxon>
        <taxon>Solanoideae</taxon>
        <taxon>Solaneae</taxon>
        <taxon>Solanum</taxon>
    </lineage>
</organism>